<dbReference type="HOGENOM" id="CLU_1940383_0_0_1"/>
<keyword evidence="1" id="KW-1133">Transmembrane helix</keyword>
<dbReference type="EnsemblMetazoa" id="HelroT177625">
    <property type="protein sequence ID" value="HelroP177625"/>
    <property type="gene ID" value="HelroG177625"/>
</dbReference>
<dbReference type="RefSeq" id="XP_009024021.1">
    <property type="nucleotide sequence ID" value="XM_009025773.1"/>
</dbReference>
<keyword evidence="1" id="KW-0472">Membrane</keyword>
<dbReference type="CTD" id="20206332"/>
<evidence type="ECO:0000313" key="2">
    <source>
        <dbReference type="EMBL" id="ESN97954.1"/>
    </source>
</evidence>
<protein>
    <submittedName>
        <fullName evidence="2 3">Uncharacterized protein</fullName>
    </submittedName>
</protein>
<dbReference type="EMBL" id="KB097269">
    <property type="protein sequence ID" value="ESN97954.1"/>
    <property type="molecule type" value="Genomic_DNA"/>
</dbReference>
<feature type="transmembrane region" description="Helical" evidence="1">
    <location>
        <begin position="50"/>
        <end position="70"/>
    </location>
</feature>
<proteinExistence type="predicted"/>
<reference evidence="2 4" key="2">
    <citation type="journal article" date="2013" name="Nature">
        <title>Insights into bilaterian evolution from three spiralian genomes.</title>
        <authorList>
            <person name="Simakov O."/>
            <person name="Marletaz F."/>
            <person name="Cho S.J."/>
            <person name="Edsinger-Gonzales E."/>
            <person name="Havlak P."/>
            <person name="Hellsten U."/>
            <person name="Kuo D.H."/>
            <person name="Larsson T."/>
            <person name="Lv J."/>
            <person name="Arendt D."/>
            <person name="Savage R."/>
            <person name="Osoegawa K."/>
            <person name="de Jong P."/>
            <person name="Grimwood J."/>
            <person name="Chapman J.A."/>
            <person name="Shapiro H."/>
            <person name="Aerts A."/>
            <person name="Otillar R.P."/>
            <person name="Terry A.Y."/>
            <person name="Boore J.L."/>
            <person name="Grigoriev I.V."/>
            <person name="Lindberg D.R."/>
            <person name="Seaver E.C."/>
            <person name="Weisblat D.A."/>
            <person name="Putnam N.H."/>
            <person name="Rokhsar D.S."/>
        </authorList>
    </citation>
    <scope>NUCLEOTIDE SEQUENCE</scope>
</reference>
<dbReference type="EMBL" id="AMQM01006112">
    <property type="status" value="NOT_ANNOTATED_CDS"/>
    <property type="molecule type" value="Genomic_DNA"/>
</dbReference>
<sequence length="130" mass="15468">MSRTYEDFIKTRHQVFRKSAKIEFNQIRTYEDFIKTRHQVFRKSTKIRKIGIGLIMKNVFFVVALIQKFLKPDILVSTKGSWEHVRERPFLTKIITGKPFCSVQLSIIRLTLKLKYLLSLLKTSFFINLI</sequence>
<gene>
    <name evidence="3" type="primary">20206332</name>
    <name evidence="2" type="ORF">HELRODRAFT_177625</name>
</gene>
<evidence type="ECO:0000313" key="3">
    <source>
        <dbReference type="EnsemblMetazoa" id="HelroP177625"/>
    </source>
</evidence>
<dbReference type="InParanoid" id="T1FBY3"/>
<reference evidence="3" key="3">
    <citation type="submission" date="2015-06" db="UniProtKB">
        <authorList>
            <consortium name="EnsemblMetazoa"/>
        </authorList>
    </citation>
    <scope>IDENTIFICATION</scope>
</reference>
<evidence type="ECO:0000313" key="4">
    <source>
        <dbReference type="Proteomes" id="UP000015101"/>
    </source>
</evidence>
<keyword evidence="4" id="KW-1185">Reference proteome</keyword>
<organism evidence="3 4">
    <name type="scientific">Helobdella robusta</name>
    <name type="common">Californian leech</name>
    <dbReference type="NCBI Taxonomy" id="6412"/>
    <lineage>
        <taxon>Eukaryota</taxon>
        <taxon>Metazoa</taxon>
        <taxon>Spiralia</taxon>
        <taxon>Lophotrochozoa</taxon>
        <taxon>Annelida</taxon>
        <taxon>Clitellata</taxon>
        <taxon>Hirudinea</taxon>
        <taxon>Rhynchobdellida</taxon>
        <taxon>Glossiphoniidae</taxon>
        <taxon>Helobdella</taxon>
    </lineage>
</organism>
<dbReference type="GeneID" id="20206332"/>
<dbReference type="KEGG" id="hro:HELRODRAFT_177625"/>
<accession>T1FBY3</accession>
<evidence type="ECO:0000256" key="1">
    <source>
        <dbReference type="SAM" id="Phobius"/>
    </source>
</evidence>
<dbReference type="AlphaFoldDB" id="T1FBY3"/>
<keyword evidence="1" id="KW-0812">Transmembrane</keyword>
<reference evidence="4" key="1">
    <citation type="submission" date="2012-12" db="EMBL/GenBank/DDBJ databases">
        <authorList>
            <person name="Hellsten U."/>
            <person name="Grimwood J."/>
            <person name="Chapman J.A."/>
            <person name="Shapiro H."/>
            <person name="Aerts A."/>
            <person name="Otillar R.P."/>
            <person name="Terry A.Y."/>
            <person name="Boore J.L."/>
            <person name="Simakov O."/>
            <person name="Marletaz F."/>
            <person name="Cho S.-J."/>
            <person name="Edsinger-Gonzales E."/>
            <person name="Havlak P."/>
            <person name="Kuo D.-H."/>
            <person name="Larsson T."/>
            <person name="Lv J."/>
            <person name="Arendt D."/>
            <person name="Savage R."/>
            <person name="Osoegawa K."/>
            <person name="de Jong P."/>
            <person name="Lindberg D.R."/>
            <person name="Seaver E.C."/>
            <person name="Weisblat D.A."/>
            <person name="Putnam N.H."/>
            <person name="Grigoriev I.V."/>
            <person name="Rokhsar D.S."/>
        </authorList>
    </citation>
    <scope>NUCLEOTIDE SEQUENCE</scope>
</reference>
<name>T1FBY3_HELRO</name>
<dbReference type="Proteomes" id="UP000015101">
    <property type="component" value="Unassembled WGS sequence"/>
</dbReference>